<evidence type="ECO:0000256" key="3">
    <source>
        <dbReference type="ARBA" id="ARBA00023163"/>
    </source>
</evidence>
<dbReference type="Pfam" id="PF09339">
    <property type="entry name" value="HTH_IclR"/>
    <property type="match status" value="1"/>
</dbReference>
<dbReference type="SUPFAM" id="SSF55781">
    <property type="entry name" value="GAF domain-like"/>
    <property type="match status" value="1"/>
</dbReference>
<dbReference type="AlphaFoldDB" id="A0A1X1YJ94"/>
<name>A0A1X1YJ94_9MYCO</name>
<dbReference type="STRING" id="1108812.AWC16_11280"/>
<evidence type="ECO:0000256" key="1">
    <source>
        <dbReference type="ARBA" id="ARBA00023015"/>
    </source>
</evidence>
<dbReference type="Gene3D" id="1.10.10.10">
    <property type="entry name" value="Winged helix-like DNA-binding domain superfamily/Winged helix DNA-binding domain"/>
    <property type="match status" value="1"/>
</dbReference>
<dbReference type="InterPro" id="IPR050707">
    <property type="entry name" value="HTH_MetabolicPath_Reg"/>
</dbReference>
<dbReference type="EMBL" id="LQPG01000018">
    <property type="protein sequence ID" value="ORW11158.1"/>
    <property type="molecule type" value="Genomic_DNA"/>
</dbReference>
<dbReference type="InterPro" id="IPR029016">
    <property type="entry name" value="GAF-like_dom_sf"/>
</dbReference>
<dbReference type="InterPro" id="IPR014757">
    <property type="entry name" value="Tscrpt_reg_IclR_C"/>
</dbReference>
<dbReference type="SMART" id="SM00346">
    <property type="entry name" value="HTH_ICLR"/>
    <property type="match status" value="1"/>
</dbReference>
<feature type="region of interest" description="Disordered" evidence="4">
    <location>
        <begin position="1"/>
        <end position="21"/>
    </location>
</feature>
<accession>A0A1X1YJ94</accession>
<dbReference type="PANTHER" id="PTHR30136">
    <property type="entry name" value="HELIX-TURN-HELIX TRANSCRIPTIONAL REGULATOR, ICLR FAMILY"/>
    <property type="match status" value="1"/>
</dbReference>
<feature type="region of interest" description="Disordered" evidence="4">
    <location>
        <begin position="140"/>
        <end position="166"/>
    </location>
</feature>
<evidence type="ECO:0000256" key="4">
    <source>
        <dbReference type="SAM" id="MobiDB-lite"/>
    </source>
</evidence>
<dbReference type="PROSITE" id="PS51077">
    <property type="entry name" value="HTH_ICLR"/>
    <property type="match status" value="1"/>
</dbReference>
<dbReference type="OrthoDB" id="7495200at2"/>
<dbReference type="Proteomes" id="UP000193866">
    <property type="component" value="Unassembled WGS sequence"/>
</dbReference>
<keyword evidence="2" id="KW-0238">DNA-binding</keyword>
<dbReference type="SUPFAM" id="SSF46785">
    <property type="entry name" value="Winged helix' DNA-binding domain"/>
    <property type="match status" value="1"/>
</dbReference>
<dbReference type="RefSeq" id="WP_085264596.1">
    <property type="nucleotide sequence ID" value="NZ_JACKVG010000017.1"/>
</dbReference>
<gene>
    <name evidence="7" type="ORF">AWC16_11280</name>
</gene>
<comment type="caution">
    <text evidence="7">The sequence shown here is derived from an EMBL/GenBank/DDBJ whole genome shotgun (WGS) entry which is preliminary data.</text>
</comment>
<dbReference type="Gene3D" id="3.30.450.40">
    <property type="match status" value="1"/>
</dbReference>
<sequence length="335" mass="36194">MAVPGKAASEQAAPRHVVRSSPPTERVVTILDFLARHPDQGFGLSELARRTGLAKPTCLGIATALAEAGYLTRDDPDKTYRLGPGLISLGRAAQQSLRVGPEAREQLRRLSADFATSVALSAVVDDRITVLELVAAPNAHPGVQRGSTQESRSWNRRTNPGVQAGQSYPFAPPVGLMFVLWDDSALRDWLARQPTIPLRSESERLERVVAECRSDGYLVERLTPGGQRLYGLMAGLSSDLPDELRALLGELVSDIGERVYLRSEAGGRGRHDISVISAPVYDHHQRQAMVVSLHAQRALTDTEITKWARGLLRTADALTAQLGGTKPAPLLGSAP</sequence>
<dbReference type="PROSITE" id="PS51078">
    <property type="entry name" value="ICLR_ED"/>
    <property type="match status" value="1"/>
</dbReference>
<reference evidence="7 8" key="1">
    <citation type="submission" date="2016-01" db="EMBL/GenBank/DDBJ databases">
        <title>The new phylogeny of the genus Mycobacterium.</title>
        <authorList>
            <person name="Tarcisio F."/>
            <person name="Conor M."/>
            <person name="Antonella G."/>
            <person name="Elisabetta G."/>
            <person name="Giulia F.S."/>
            <person name="Sara T."/>
            <person name="Anna F."/>
            <person name="Clotilde B."/>
            <person name="Roberto B."/>
            <person name="Veronica D.S."/>
            <person name="Fabio R."/>
            <person name="Monica P."/>
            <person name="Olivier J."/>
            <person name="Enrico T."/>
            <person name="Nicola S."/>
        </authorList>
    </citation>
    <scope>NUCLEOTIDE SEQUENCE [LARGE SCALE GENOMIC DNA]</scope>
    <source>
        <strain evidence="7 8">DSM 45394</strain>
    </source>
</reference>
<feature type="domain" description="IclR-ED" evidence="6">
    <location>
        <begin position="85"/>
        <end position="324"/>
    </location>
</feature>
<feature type="domain" description="HTH iclR-type" evidence="5">
    <location>
        <begin position="21"/>
        <end position="84"/>
    </location>
</feature>
<dbReference type="GO" id="GO:0003677">
    <property type="term" value="F:DNA binding"/>
    <property type="evidence" value="ECO:0007669"/>
    <property type="project" value="UniProtKB-KW"/>
</dbReference>
<dbReference type="InterPro" id="IPR036390">
    <property type="entry name" value="WH_DNA-bd_sf"/>
</dbReference>
<dbReference type="InterPro" id="IPR036388">
    <property type="entry name" value="WH-like_DNA-bd_sf"/>
</dbReference>
<organism evidence="7 8">
    <name type="scientific">Mycolicibacter longobardus</name>
    <dbReference type="NCBI Taxonomy" id="1108812"/>
    <lineage>
        <taxon>Bacteria</taxon>
        <taxon>Bacillati</taxon>
        <taxon>Actinomycetota</taxon>
        <taxon>Actinomycetes</taxon>
        <taxon>Mycobacteriales</taxon>
        <taxon>Mycobacteriaceae</taxon>
        <taxon>Mycolicibacter</taxon>
    </lineage>
</organism>
<evidence type="ECO:0000313" key="7">
    <source>
        <dbReference type="EMBL" id="ORW11158.1"/>
    </source>
</evidence>
<evidence type="ECO:0000256" key="2">
    <source>
        <dbReference type="ARBA" id="ARBA00023125"/>
    </source>
</evidence>
<evidence type="ECO:0000259" key="5">
    <source>
        <dbReference type="PROSITE" id="PS51077"/>
    </source>
</evidence>
<dbReference type="InterPro" id="IPR005471">
    <property type="entry name" value="Tscrpt_reg_IclR_N"/>
</dbReference>
<keyword evidence="3" id="KW-0804">Transcription</keyword>
<proteinExistence type="predicted"/>
<evidence type="ECO:0000259" key="6">
    <source>
        <dbReference type="PROSITE" id="PS51078"/>
    </source>
</evidence>
<dbReference type="PANTHER" id="PTHR30136:SF24">
    <property type="entry name" value="HTH-TYPE TRANSCRIPTIONAL REPRESSOR ALLR"/>
    <property type="match status" value="1"/>
</dbReference>
<evidence type="ECO:0000313" key="8">
    <source>
        <dbReference type="Proteomes" id="UP000193866"/>
    </source>
</evidence>
<dbReference type="GO" id="GO:0045892">
    <property type="term" value="P:negative regulation of DNA-templated transcription"/>
    <property type="evidence" value="ECO:0007669"/>
    <property type="project" value="TreeGrafter"/>
</dbReference>
<keyword evidence="1" id="KW-0805">Transcription regulation</keyword>
<protein>
    <submittedName>
        <fullName evidence="7">ArsR family transcriptional regulator</fullName>
    </submittedName>
</protein>
<feature type="compositionally biased region" description="Polar residues" evidence="4">
    <location>
        <begin position="145"/>
        <end position="166"/>
    </location>
</feature>
<dbReference type="GO" id="GO:0003700">
    <property type="term" value="F:DNA-binding transcription factor activity"/>
    <property type="evidence" value="ECO:0007669"/>
    <property type="project" value="TreeGrafter"/>
</dbReference>
<keyword evidence="8" id="KW-1185">Reference proteome</keyword>